<sequence length="171" mass="18122">MKLLWSTAICAGLALGIAPVSAQEKTLSNVEVKSDLSAFEDSNALEFWPDLTQDLGKAIATHVNIDDQAEAPRMVVEINKIAINGEPVLPESGEFNQIEGTIALHPANTAGGNTETDANLPPMGSYALTVSAKAAGGEAPEGWVVIPPTEGDFYDVLINAYAMEVVERLEE</sequence>
<evidence type="ECO:0008006" key="4">
    <source>
        <dbReference type="Google" id="ProtNLM"/>
    </source>
</evidence>
<name>A0A1X6ZN70_9RHOB</name>
<proteinExistence type="predicted"/>
<evidence type="ECO:0000313" key="3">
    <source>
        <dbReference type="Proteomes" id="UP000193207"/>
    </source>
</evidence>
<keyword evidence="1" id="KW-0732">Signal</keyword>
<evidence type="ECO:0000313" key="2">
    <source>
        <dbReference type="EMBL" id="SLN55995.1"/>
    </source>
</evidence>
<keyword evidence="3" id="KW-1185">Reference proteome</keyword>
<protein>
    <recommendedName>
        <fullName evidence="4">34 kDa membrane antigen</fullName>
    </recommendedName>
</protein>
<gene>
    <name evidence="2" type="ORF">ROH8110_03051</name>
</gene>
<dbReference type="EMBL" id="FWFU01000004">
    <property type="protein sequence ID" value="SLN55995.1"/>
    <property type="molecule type" value="Genomic_DNA"/>
</dbReference>
<dbReference type="AlphaFoldDB" id="A0A1X6ZN70"/>
<organism evidence="2 3">
    <name type="scientific">Roseovarius halotolerans</name>
    <dbReference type="NCBI Taxonomy" id="505353"/>
    <lineage>
        <taxon>Bacteria</taxon>
        <taxon>Pseudomonadati</taxon>
        <taxon>Pseudomonadota</taxon>
        <taxon>Alphaproteobacteria</taxon>
        <taxon>Rhodobacterales</taxon>
        <taxon>Roseobacteraceae</taxon>
        <taxon>Roseovarius</taxon>
    </lineage>
</organism>
<dbReference type="RefSeq" id="WP_245962883.1">
    <property type="nucleotide sequence ID" value="NZ_FWFU01000004.1"/>
</dbReference>
<evidence type="ECO:0000256" key="1">
    <source>
        <dbReference type="SAM" id="SignalP"/>
    </source>
</evidence>
<accession>A0A1X6ZN70</accession>
<feature type="signal peptide" evidence="1">
    <location>
        <begin position="1"/>
        <end position="22"/>
    </location>
</feature>
<dbReference type="Proteomes" id="UP000193207">
    <property type="component" value="Unassembled WGS sequence"/>
</dbReference>
<reference evidence="2 3" key="1">
    <citation type="submission" date="2017-03" db="EMBL/GenBank/DDBJ databases">
        <authorList>
            <person name="Afonso C.L."/>
            <person name="Miller P.J."/>
            <person name="Scott M.A."/>
            <person name="Spackman E."/>
            <person name="Goraichik I."/>
            <person name="Dimitrov K.M."/>
            <person name="Suarez D.L."/>
            <person name="Swayne D.E."/>
        </authorList>
    </citation>
    <scope>NUCLEOTIDE SEQUENCE [LARGE SCALE GENOMIC DNA]</scope>
    <source>
        <strain evidence="2 3">CECT 8110</strain>
    </source>
</reference>
<feature type="chain" id="PRO_5012078215" description="34 kDa membrane antigen" evidence="1">
    <location>
        <begin position="23"/>
        <end position="171"/>
    </location>
</feature>